<feature type="compositionally biased region" description="Polar residues" evidence="1">
    <location>
        <begin position="76"/>
        <end position="98"/>
    </location>
</feature>
<reference evidence="3" key="1">
    <citation type="submission" date="2023-03" db="EMBL/GenBank/DDBJ databases">
        <title>Massive genome expansion in bonnet fungi (Mycena s.s.) driven by repeated elements and novel gene families across ecological guilds.</title>
        <authorList>
            <consortium name="Lawrence Berkeley National Laboratory"/>
            <person name="Harder C.B."/>
            <person name="Miyauchi S."/>
            <person name="Viragh M."/>
            <person name="Kuo A."/>
            <person name="Thoen E."/>
            <person name="Andreopoulos B."/>
            <person name="Lu D."/>
            <person name="Skrede I."/>
            <person name="Drula E."/>
            <person name="Henrissat B."/>
            <person name="Morin E."/>
            <person name="Kohler A."/>
            <person name="Barry K."/>
            <person name="LaButti K."/>
            <person name="Morin E."/>
            <person name="Salamov A."/>
            <person name="Lipzen A."/>
            <person name="Mereny Z."/>
            <person name="Hegedus B."/>
            <person name="Baldrian P."/>
            <person name="Stursova M."/>
            <person name="Weitz H."/>
            <person name="Taylor A."/>
            <person name="Grigoriev I.V."/>
            <person name="Nagy L.G."/>
            <person name="Martin F."/>
            <person name="Kauserud H."/>
        </authorList>
    </citation>
    <scope>NUCLEOTIDE SEQUENCE</scope>
    <source>
        <strain evidence="3">9144</strain>
    </source>
</reference>
<comment type="caution">
    <text evidence="3">The sequence shown here is derived from an EMBL/GenBank/DDBJ whole genome shotgun (WGS) entry which is preliminary data.</text>
</comment>
<feature type="chain" id="PRO_5042226013" evidence="2">
    <location>
        <begin position="24"/>
        <end position="98"/>
    </location>
</feature>
<evidence type="ECO:0000256" key="2">
    <source>
        <dbReference type="SAM" id="SignalP"/>
    </source>
</evidence>
<dbReference type="AlphaFoldDB" id="A0AAD6V5K3"/>
<evidence type="ECO:0000313" key="3">
    <source>
        <dbReference type="EMBL" id="KAJ7203555.1"/>
    </source>
</evidence>
<gene>
    <name evidence="3" type="ORF">GGX14DRAFT_461464</name>
</gene>
<sequence length="98" mass="10864">RQHALVTMCTLCFLFILWRRASVLRAVITHQLKTITHSKGAIRLSEDDHDDNEGLTLEFDADAVDLAGQPLELEARTSNLQDPHSVDSTSPEPRGSSP</sequence>
<feature type="non-terminal residue" evidence="3">
    <location>
        <position position="98"/>
    </location>
</feature>
<dbReference type="EMBL" id="JARJCW010000050">
    <property type="protein sequence ID" value="KAJ7203555.1"/>
    <property type="molecule type" value="Genomic_DNA"/>
</dbReference>
<protein>
    <submittedName>
        <fullName evidence="3">Uncharacterized protein</fullName>
    </submittedName>
</protein>
<keyword evidence="2" id="KW-0732">Signal</keyword>
<evidence type="ECO:0000256" key="1">
    <source>
        <dbReference type="SAM" id="MobiDB-lite"/>
    </source>
</evidence>
<feature type="region of interest" description="Disordered" evidence="1">
    <location>
        <begin position="72"/>
        <end position="98"/>
    </location>
</feature>
<organism evidence="3 4">
    <name type="scientific">Mycena pura</name>
    <dbReference type="NCBI Taxonomy" id="153505"/>
    <lineage>
        <taxon>Eukaryota</taxon>
        <taxon>Fungi</taxon>
        <taxon>Dikarya</taxon>
        <taxon>Basidiomycota</taxon>
        <taxon>Agaricomycotina</taxon>
        <taxon>Agaricomycetes</taxon>
        <taxon>Agaricomycetidae</taxon>
        <taxon>Agaricales</taxon>
        <taxon>Marasmiineae</taxon>
        <taxon>Mycenaceae</taxon>
        <taxon>Mycena</taxon>
    </lineage>
</organism>
<dbReference type="Proteomes" id="UP001219525">
    <property type="component" value="Unassembled WGS sequence"/>
</dbReference>
<accession>A0AAD6V5K3</accession>
<keyword evidence="4" id="KW-1185">Reference proteome</keyword>
<proteinExistence type="predicted"/>
<feature type="signal peptide" evidence="2">
    <location>
        <begin position="1"/>
        <end position="23"/>
    </location>
</feature>
<name>A0AAD6V5K3_9AGAR</name>
<evidence type="ECO:0000313" key="4">
    <source>
        <dbReference type="Proteomes" id="UP001219525"/>
    </source>
</evidence>